<protein>
    <recommendedName>
        <fullName evidence="1">Competence protein CoiA nuclease-like domain-containing protein</fullName>
    </recommendedName>
</protein>
<evidence type="ECO:0000259" key="1">
    <source>
        <dbReference type="Pfam" id="PF06054"/>
    </source>
</evidence>
<dbReference type="STRING" id="640205.SAMN05216381_0467"/>
<dbReference type="Pfam" id="PF06054">
    <property type="entry name" value="CoiA_nuc"/>
    <property type="match status" value="1"/>
</dbReference>
<evidence type="ECO:0000313" key="3">
    <source>
        <dbReference type="Proteomes" id="UP000243378"/>
    </source>
</evidence>
<dbReference type="AlphaFoldDB" id="A0A1G7H3I4"/>
<dbReference type="InterPro" id="IPR010330">
    <property type="entry name" value="CoiA_nuc"/>
</dbReference>
<feature type="domain" description="Competence protein CoiA nuclease-like" evidence="1">
    <location>
        <begin position="100"/>
        <end position="154"/>
    </location>
</feature>
<name>A0A1G7H3I4_9GAMM</name>
<accession>A0A1G7H3I4</accession>
<dbReference type="EMBL" id="FNBM01000001">
    <property type="protein sequence ID" value="SDE94925.1"/>
    <property type="molecule type" value="Genomic_DNA"/>
</dbReference>
<reference evidence="2 3" key="1">
    <citation type="submission" date="2016-10" db="EMBL/GenBank/DDBJ databases">
        <authorList>
            <person name="de Groot N.N."/>
        </authorList>
    </citation>
    <scope>NUCLEOTIDE SEQUENCE [LARGE SCALE GENOMIC DNA]</scope>
    <source>
        <strain evidence="2 3">LMG 25475</strain>
    </source>
</reference>
<evidence type="ECO:0000313" key="2">
    <source>
        <dbReference type="EMBL" id="SDE94925.1"/>
    </source>
</evidence>
<sequence length="248" mass="29364">MLSDIMRQQCRLIIVRPSKMLIAIHDNERKRAEIAGRGEIGKCPWTGLDVKAHVGAIRQFWAYIGGQPKLPPGYEPESDWHLSWKELIDEAHCEVVMGQQREHRADILGSNDTIIEIQRSIIDIRDVRDRTDFYFKQSNKRMIWVVDIQEFWNKRFFLAPTKQKGQFKADWKPKRTWLWDIAKTPDTHLYLEFNQRNDKLLHCWIHKAEMYCKYIPKEQFFMQYIDSVARAQFRGFQGGALNILQGLA</sequence>
<organism evidence="2 3">
    <name type="scientific">Phytopseudomonas seleniipraecipitans</name>
    <dbReference type="NCBI Taxonomy" id="640205"/>
    <lineage>
        <taxon>Bacteria</taxon>
        <taxon>Pseudomonadati</taxon>
        <taxon>Pseudomonadota</taxon>
        <taxon>Gammaproteobacteria</taxon>
        <taxon>Pseudomonadales</taxon>
        <taxon>Pseudomonadaceae</taxon>
        <taxon>Phytopseudomonas</taxon>
    </lineage>
</organism>
<gene>
    <name evidence="2" type="ORF">SAMN05216381_0467</name>
</gene>
<proteinExistence type="predicted"/>
<dbReference type="Proteomes" id="UP000243378">
    <property type="component" value="Unassembled WGS sequence"/>
</dbReference>